<comment type="caution">
    <text evidence="5">The sequence shown here is derived from an EMBL/GenBank/DDBJ whole genome shotgun (WGS) entry which is preliminary data.</text>
</comment>
<dbReference type="Pfam" id="PF13649">
    <property type="entry name" value="Methyltransf_25"/>
    <property type="match status" value="1"/>
</dbReference>
<sequence>MAEQQVANAVQAQRWNGDTGRRWIAQRERHAAVRQRLMPYLLRAAAVRPGDRVLEVGCGCGELTVALARAARPGGRVLGLDLSGPILAVARRLAAEAGAAEVRFVRGDAQVRRLPAAAYDVVVSGFGVMFFDDPAAAFGNLLGALRPDGRLAFLCWQDELDNEVFSIPLRACLAHSRLTGVGGGDPFADPGWVSALLGRVGYTDVQVVPVREPARIGMDVSDVLGYLCDTSRVRELMARLGDESAAAWVRAAMAEQLTERQRPDGVWVEAAAWLVTAVAPG</sequence>
<dbReference type="GO" id="GO:0032259">
    <property type="term" value="P:methylation"/>
    <property type="evidence" value="ECO:0007669"/>
    <property type="project" value="UniProtKB-KW"/>
</dbReference>
<evidence type="ECO:0000313" key="5">
    <source>
        <dbReference type="EMBL" id="GIH18893.1"/>
    </source>
</evidence>
<evidence type="ECO:0000256" key="1">
    <source>
        <dbReference type="ARBA" id="ARBA00022603"/>
    </source>
</evidence>
<dbReference type="SUPFAM" id="SSF53335">
    <property type="entry name" value="S-adenosyl-L-methionine-dependent methyltransferases"/>
    <property type="match status" value="1"/>
</dbReference>
<protein>
    <submittedName>
        <fullName evidence="5">Methyltransferase</fullName>
    </submittedName>
</protein>
<dbReference type="Gene3D" id="3.40.50.150">
    <property type="entry name" value="Vaccinia Virus protein VP39"/>
    <property type="match status" value="1"/>
</dbReference>
<evidence type="ECO:0000313" key="6">
    <source>
        <dbReference type="Proteomes" id="UP000642748"/>
    </source>
</evidence>
<dbReference type="InterPro" id="IPR029063">
    <property type="entry name" value="SAM-dependent_MTases_sf"/>
</dbReference>
<dbReference type="PANTHER" id="PTHR43464:SF19">
    <property type="entry name" value="UBIQUINONE BIOSYNTHESIS O-METHYLTRANSFERASE, MITOCHONDRIAL"/>
    <property type="match status" value="1"/>
</dbReference>
<dbReference type="PANTHER" id="PTHR43464">
    <property type="entry name" value="METHYLTRANSFERASE"/>
    <property type="match status" value="1"/>
</dbReference>
<evidence type="ECO:0000256" key="2">
    <source>
        <dbReference type="ARBA" id="ARBA00022679"/>
    </source>
</evidence>
<reference evidence="5" key="1">
    <citation type="submission" date="2021-01" db="EMBL/GenBank/DDBJ databases">
        <title>Whole genome shotgun sequence of Rugosimonospora africana NBRC 104875.</title>
        <authorList>
            <person name="Komaki H."/>
            <person name="Tamura T."/>
        </authorList>
    </citation>
    <scope>NUCLEOTIDE SEQUENCE</scope>
    <source>
        <strain evidence="5">NBRC 104875</strain>
    </source>
</reference>
<feature type="domain" description="Methyltransferase" evidence="4">
    <location>
        <begin position="53"/>
        <end position="149"/>
    </location>
</feature>
<keyword evidence="6" id="KW-1185">Reference proteome</keyword>
<organism evidence="5 6">
    <name type="scientific">Rugosimonospora africana</name>
    <dbReference type="NCBI Taxonomy" id="556532"/>
    <lineage>
        <taxon>Bacteria</taxon>
        <taxon>Bacillati</taxon>
        <taxon>Actinomycetota</taxon>
        <taxon>Actinomycetes</taxon>
        <taxon>Micromonosporales</taxon>
        <taxon>Micromonosporaceae</taxon>
        <taxon>Rugosimonospora</taxon>
    </lineage>
</organism>
<dbReference type="Proteomes" id="UP000642748">
    <property type="component" value="Unassembled WGS sequence"/>
</dbReference>
<proteinExistence type="predicted"/>
<dbReference type="RefSeq" id="WP_203922395.1">
    <property type="nucleotide sequence ID" value="NZ_BONZ01000075.1"/>
</dbReference>
<keyword evidence="1 5" id="KW-0489">Methyltransferase</keyword>
<dbReference type="CDD" id="cd02440">
    <property type="entry name" value="AdoMet_MTases"/>
    <property type="match status" value="1"/>
</dbReference>
<dbReference type="GO" id="GO:0008168">
    <property type="term" value="F:methyltransferase activity"/>
    <property type="evidence" value="ECO:0007669"/>
    <property type="project" value="UniProtKB-KW"/>
</dbReference>
<evidence type="ECO:0000259" key="4">
    <source>
        <dbReference type="Pfam" id="PF13649"/>
    </source>
</evidence>
<evidence type="ECO:0000256" key="3">
    <source>
        <dbReference type="ARBA" id="ARBA00022691"/>
    </source>
</evidence>
<dbReference type="EMBL" id="BONZ01000075">
    <property type="protein sequence ID" value="GIH18893.1"/>
    <property type="molecule type" value="Genomic_DNA"/>
</dbReference>
<accession>A0A8J3QZS6</accession>
<keyword evidence="2" id="KW-0808">Transferase</keyword>
<keyword evidence="3" id="KW-0949">S-adenosyl-L-methionine</keyword>
<dbReference type="AlphaFoldDB" id="A0A8J3QZS6"/>
<dbReference type="InterPro" id="IPR041698">
    <property type="entry name" value="Methyltransf_25"/>
</dbReference>
<name>A0A8J3QZS6_9ACTN</name>
<gene>
    <name evidence="5" type="ORF">Raf01_70650</name>
</gene>